<evidence type="ECO:0000256" key="2">
    <source>
        <dbReference type="ARBA" id="ARBA00034247"/>
    </source>
</evidence>
<accession>A0ABQ5Y442</accession>
<keyword evidence="7" id="KW-1185">Reference proteome</keyword>
<comment type="caution">
    <text evidence="6">The sequence shown here is derived from an EMBL/GenBank/DDBJ whole genome shotgun (WGS) entry which is preliminary data.</text>
</comment>
<dbReference type="InterPro" id="IPR000160">
    <property type="entry name" value="GGDEF_dom"/>
</dbReference>
<dbReference type="RefSeq" id="WP_045402219.1">
    <property type="nucleotide sequence ID" value="NZ_BBLD01000048.1"/>
</dbReference>
<dbReference type="PANTHER" id="PTHR45138">
    <property type="entry name" value="REGULATORY COMPONENTS OF SENSORY TRANSDUCTION SYSTEM"/>
    <property type="match status" value="1"/>
</dbReference>
<dbReference type="Proteomes" id="UP001156669">
    <property type="component" value="Unassembled WGS sequence"/>
</dbReference>
<dbReference type="PANTHER" id="PTHR45138:SF9">
    <property type="entry name" value="DIGUANYLATE CYCLASE DGCM-RELATED"/>
    <property type="match status" value="1"/>
</dbReference>
<dbReference type="SMART" id="SM00267">
    <property type="entry name" value="GGDEF"/>
    <property type="match status" value="1"/>
</dbReference>
<dbReference type="InterPro" id="IPR043128">
    <property type="entry name" value="Rev_trsase/Diguanyl_cyclase"/>
</dbReference>
<keyword evidence="3" id="KW-0175">Coiled coil</keyword>
<evidence type="ECO:0000313" key="6">
    <source>
        <dbReference type="EMBL" id="GLR04299.1"/>
    </source>
</evidence>
<protein>
    <recommendedName>
        <fullName evidence="1">diguanylate cyclase</fullName>
        <ecNumber evidence="1">2.7.7.65</ecNumber>
    </recommendedName>
</protein>
<feature type="domain" description="GGDEF" evidence="5">
    <location>
        <begin position="518"/>
        <end position="650"/>
    </location>
</feature>
<reference evidence="7" key="1">
    <citation type="journal article" date="2019" name="Int. J. Syst. Evol. Microbiol.">
        <title>The Global Catalogue of Microorganisms (GCM) 10K type strain sequencing project: providing services to taxonomists for standard genome sequencing and annotation.</title>
        <authorList>
            <consortium name="The Broad Institute Genomics Platform"/>
            <consortium name="The Broad Institute Genome Sequencing Center for Infectious Disease"/>
            <person name="Wu L."/>
            <person name="Ma J."/>
        </authorList>
    </citation>
    <scope>NUCLEOTIDE SEQUENCE [LARGE SCALE GENOMIC DNA]</scope>
    <source>
        <strain evidence="7">NBRC 110633</strain>
    </source>
</reference>
<gene>
    <name evidence="6" type="primary">mifB</name>
    <name evidence="6" type="ORF">GCM10007906_18860</name>
</gene>
<dbReference type="Gene3D" id="6.10.340.10">
    <property type="match status" value="1"/>
</dbReference>
<dbReference type="CDD" id="cd01949">
    <property type="entry name" value="GGDEF"/>
    <property type="match status" value="1"/>
</dbReference>
<dbReference type="Pfam" id="PF00990">
    <property type="entry name" value="GGDEF"/>
    <property type="match status" value="1"/>
</dbReference>
<evidence type="ECO:0000313" key="7">
    <source>
        <dbReference type="Proteomes" id="UP001156669"/>
    </source>
</evidence>
<comment type="catalytic activity">
    <reaction evidence="2">
        <text>2 GTP = 3',3'-c-di-GMP + 2 diphosphate</text>
        <dbReference type="Rhea" id="RHEA:24898"/>
        <dbReference type="ChEBI" id="CHEBI:33019"/>
        <dbReference type="ChEBI" id="CHEBI:37565"/>
        <dbReference type="ChEBI" id="CHEBI:58805"/>
        <dbReference type="EC" id="2.7.7.65"/>
    </reaction>
</comment>
<evidence type="ECO:0000256" key="1">
    <source>
        <dbReference type="ARBA" id="ARBA00012528"/>
    </source>
</evidence>
<dbReference type="SUPFAM" id="SSF55073">
    <property type="entry name" value="Nucleotide cyclase"/>
    <property type="match status" value="1"/>
</dbReference>
<feature type="transmembrane region" description="Helical" evidence="4">
    <location>
        <begin position="7"/>
        <end position="28"/>
    </location>
</feature>
<dbReference type="EMBL" id="BSOE01000025">
    <property type="protein sequence ID" value="GLR04299.1"/>
    <property type="molecule type" value="Genomic_DNA"/>
</dbReference>
<keyword evidence="4" id="KW-1133">Transmembrane helix</keyword>
<dbReference type="Gene3D" id="3.30.70.270">
    <property type="match status" value="1"/>
</dbReference>
<dbReference type="EC" id="2.7.7.65" evidence="1"/>
<dbReference type="InterPro" id="IPR029787">
    <property type="entry name" value="Nucleotide_cyclase"/>
</dbReference>
<dbReference type="PROSITE" id="PS50887">
    <property type="entry name" value="GGDEF"/>
    <property type="match status" value="1"/>
</dbReference>
<proteinExistence type="predicted"/>
<evidence type="ECO:0000259" key="5">
    <source>
        <dbReference type="PROSITE" id="PS50887"/>
    </source>
</evidence>
<keyword evidence="4" id="KW-0812">Transmembrane</keyword>
<dbReference type="InterPro" id="IPR050469">
    <property type="entry name" value="Diguanylate_Cyclase"/>
</dbReference>
<dbReference type="NCBIfam" id="TIGR00254">
    <property type="entry name" value="GGDEF"/>
    <property type="match status" value="1"/>
</dbReference>
<evidence type="ECO:0000256" key="3">
    <source>
        <dbReference type="SAM" id="Coils"/>
    </source>
</evidence>
<keyword evidence="4" id="KW-0472">Membrane</keyword>
<evidence type="ECO:0000256" key="4">
    <source>
        <dbReference type="SAM" id="Phobius"/>
    </source>
</evidence>
<name>A0ABQ5Y442_9VIBR</name>
<feature type="coiled-coil region" evidence="3">
    <location>
        <begin position="338"/>
        <end position="386"/>
    </location>
</feature>
<sequence length="652" mass="75028">MISLRNILTLIVVMGSLLPAYWVGISMIDKHQEDLLVQKEIKLENTNQGIQKTVTEDLTFVANLTRWYSKDRLLVQGMDNVLYSSIIWQMIETFEDLATNVSTTYIIDKNWQPMYESNGSVYHLENSKLLKKIRAADAVYKQGKVFHTTYFDEGLVLKGGQSGIVFVSPLLPYTLLPDSEYEPQGYLVVLVSYQDLIQISQPFLYAQESVNFHYGSVNQTKGDASRHLTNIEVLNNNFIEPLEVTMIHSVSNVARNQELEQSKQQLLNIIIATLVVTLFIAVLASRWLTRPIRQMEVVVRSFKNNKRPELQPKRFQFKEFRQLMNLLDSLWLQLTNHMDELEVRNQDLRKANQRVQDTNAQLADFNQELENRVEEQTATLRTNLTREEAHQEKLMTLINFTTGHAGIGYHAIPEVINSGLNRLIPGSGMRFSFIRPKGTQTKTMRSSSGTVLGYFDYGHYAMNDEERILIELFKKQLYSWLELEDFARRDKLSRCLNRKAFDEDYEFACQSVAKGQWDAVAIIIIDINGLKALNDNYGHDRGDILISKSTQLIKSVLKEEFLLYRIGGDEFSVIARNLNGLMLEVLTSALEAAQEDKWIELPEHKRHPVKFSVGGASSEFTSLENLFSMADEAMYERKRAFYQSSEEYSKEP</sequence>
<feature type="transmembrane region" description="Helical" evidence="4">
    <location>
        <begin position="266"/>
        <end position="285"/>
    </location>
</feature>
<organism evidence="6 7">
    <name type="scientific">Vibrio hyugaensis</name>
    <dbReference type="NCBI Taxonomy" id="1534743"/>
    <lineage>
        <taxon>Bacteria</taxon>
        <taxon>Pseudomonadati</taxon>
        <taxon>Pseudomonadota</taxon>
        <taxon>Gammaproteobacteria</taxon>
        <taxon>Vibrionales</taxon>
        <taxon>Vibrionaceae</taxon>
        <taxon>Vibrio</taxon>
    </lineage>
</organism>